<dbReference type="AlphaFoldDB" id="A0A4Q1C460"/>
<protein>
    <submittedName>
        <fullName evidence="2">DUF4199 domain-containing protein</fullName>
    </submittedName>
</protein>
<organism evidence="2 3">
    <name type="scientific">Oleiharenicola lentus</name>
    <dbReference type="NCBI Taxonomy" id="2508720"/>
    <lineage>
        <taxon>Bacteria</taxon>
        <taxon>Pseudomonadati</taxon>
        <taxon>Verrucomicrobiota</taxon>
        <taxon>Opitutia</taxon>
        <taxon>Opitutales</taxon>
        <taxon>Opitutaceae</taxon>
        <taxon>Oleiharenicola</taxon>
    </lineage>
</organism>
<keyword evidence="3" id="KW-1185">Reference proteome</keyword>
<proteinExistence type="predicted"/>
<feature type="transmembrane region" description="Helical" evidence="1">
    <location>
        <begin position="5"/>
        <end position="27"/>
    </location>
</feature>
<dbReference type="RefSeq" id="WP_129048783.1">
    <property type="nucleotide sequence ID" value="NZ_SDHX01000002.1"/>
</dbReference>
<reference evidence="2 3" key="1">
    <citation type="submission" date="2019-01" db="EMBL/GenBank/DDBJ databases">
        <title>Lacunisphaera sp. strain TWA-58.</title>
        <authorList>
            <person name="Chen W.-M."/>
        </authorList>
    </citation>
    <scope>NUCLEOTIDE SEQUENCE [LARGE SCALE GENOMIC DNA]</scope>
    <source>
        <strain evidence="2 3">TWA-58</strain>
    </source>
</reference>
<sequence length="178" mass="19343">MKTTLFYGFVMALAGSLLTYILFFLGYHDSVEKFTTAQTIASVVGLLIWITCLLLGIRARRDEVPAHEAFGYGRALGAGTLIALWGSLFGSISHAIYMMFVNPDFREVVVQSEIAKMEAKGVPAAQIEQAEGMVRMMTGPVVQSIFALIFGFILCFMVALIVAAFVRRPATGTPPPLA</sequence>
<evidence type="ECO:0000313" key="3">
    <source>
        <dbReference type="Proteomes" id="UP000290218"/>
    </source>
</evidence>
<evidence type="ECO:0000256" key="1">
    <source>
        <dbReference type="SAM" id="Phobius"/>
    </source>
</evidence>
<dbReference type="Pfam" id="PF13858">
    <property type="entry name" value="DUF4199"/>
    <property type="match status" value="1"/>
</dbReference>
<dbReference type="EMBL" id="SDHX01000002">
    <property type="protein sequence ID" value="RXK53194.1"/>
    <property type="molecule type" value="Genomic_DNA"/>
</dbReference>
<accession>A0A4Q1C460</accession>
<name>A0A4Q1C460_9BACT</name>
<keyword evidence="1" id="KW-1133">Transmembrane helix</keyword>
<feature type="transmembrane region" description="Helical" evidence="1">
    <location>
        <begin position="145"/>
        <end position="166"/>
    </location>
</feature>
<evidence type="ECO:0000313" key="2">
    <source>
        <dbReference type="EMBL" id="RXK53194.1"/>
    </source>
</evidence>
<dbReference type="OrthoDB" id="195881at2"/>
<comment type="caution">
    <text evidence="2">The sequence shown here is derived from an EMBL/GenBank/DDBJ whole genome shotgun (WGS) entry which is preliminary data.</text>
</comment>
<keyword evidence="1" id="KW-0812">Transmembrane</keyword>
<keyword evidence="1" id="KW-0472">Membrane</keyword>
<dbReference type="InterPro" id="IPR025250">
    <property type="entry name" value="DUF4199"/>
</dbReference>
<feature type="transmembrane region" description="Helical" evidence="1">
    <location>
        <begin position="78"/>
        <end position="100"/>
    </location>
</feature>
<feature type="transmembrane region" description="Helical" evidence="1">
    <location>
        <begin position="39"/>
        <end position="57"/>
    </location>
</feature>
<gene>
    <name evidence="2" type="ORF">ESB00_15970</name>
</gene>
<dbReference type="Proteomes" id="UP000290218">
    <property type="component" value="Unassembled WGS sequence"/>
</dbReference>